<reference evidence="3 4" key="1">
    <citation type="submission" date="2019-03" db="EMBL/GenBank/DDBJ databases">
        <title>Genomic Encyclopedia of Type Strains, Phase IV (KMG-IV): sequencing the most valuable type-strain genomes for metagenomic binning, comparative biology and taxonomic classification.</title>
        <authorList>
            <person name="Goeker M."/>
        </authorList>
    </citation>
    <scope>NUCLEOTIDE SEQUENCE [LARGE SCALE GENOMIC DNA]</scope>
    <source>
        <strain evidence="3 4">DSM 6770</strain>
    </source>
</reference>
<evidence type="ECO:0000313" key="3">
    <source>
        <dbReference type="EMBL" id="TDU25100.1"/>
    </source>
</evidence>
<comment type="caution">
    <text evidence="3">The sequence shown here is derived from an EMBL/GenBank/DDBJ whole genome shotgun (WGS) entry which is preliminary data.</text>
</comment>
<protein>
    <recommendedName>
        <fullName evidence="5">Phosphate-selective porin O/P</fullName>
    </recommendedName>
</protein>
<sequence length="452" mass="49571">MAQRSFKAAGLAAMGVTGTLAFAAPALAQQDTEAMQRQLDALRAQVERMEQQLNAQQSTASADSEQATSSTRDLAQENRSLIESIQDSQFSGTLQLKGVYNDWDQVDKDTAGDMDFGKFVLGVDGQHDDFLYSFEYRFYDGYQFLKKGWLGYQATDNDTVKVGLVQTPFGNMDYGYLGWYGTLPYLAGFNDNQNAGIKWDHSQGAWDTSLAFFKSDQLGNSNEHYGANAIGGTTDATYEDNGDIDTRGNQGNTEENQVAARVAYTFGQGTDYTTEINVSAKGGQLYNNQTNESGSNWQAAVGLNGSYGNWYTLLQATAYEYDAENPAESESGISDNVLQVGAFGFNYLIPAKGQTYSASLAYSMDVNWGDIDNLYFYNDFSYISPADDYSPVNGGFGDVDDPMLNDLGMKVTAGPYYAWFSVVANKNALGYFGSPTDGDWHTSLQTNFGFNF</sequence>
<feature type="region of interest" description="Disordered" evidence="1">
    <location>
        <begin position="50"/>
        <end position="73"/>
    </location>
</feature>
<organism evidence="3 4">
    <name type="scientific">Chromohalobacter marismortui</name>
    <dbReference type="NCBI Taxonomy" id="42055"/>
    <lineage>
        <taxon>Bacteria</taxon>
        <taxon>Pseudomonadati</taxon>
        <taxon>Pseudomonadota</taxon>
        <taxon>Gammaproteobacteria</taxon>
        <taxon>Oceanospirillales</taxon>
        <taxon>Halomonadaceae</taxon>
        <taxon>Chromohalobacter</taxon>
    </lineage>
</organism>
<proteinExistence type="predicted"/>
<evidence type="ECO:0000256" key="1">
    <source>
        <dbReference type="SAM" id="MobiDB-lite"/>
    </source>
</evidence>
<dbReference type="OrthoDB" id="625456at2"/>
<name>A0A4R7NX44_9GAMM</name>
<feature type="signal peptide" evidence="2">
    <location>
        <begin position="1"/>
        <end position="23"/>
    </location>
</feature>
<feature type="compositionally biased region" description="Polar residues" evidence="1">
    <location>
        <begin position="51"/>
        <end position="73"/>
    </location>
</feature>
<evidence type="ECO:0000313" key="4">
    <source>
        <dbReference type="Proteomes" id="UP000295380"/>
    </source>
</evidence>
<dbReference type="EMBL" id="SOBR01000001">
    <property type="protein sequence ID" value="TDU25100.1"/>
    <property type="molecule type" value="Genomic_DNA"/>
</dbReference>
<keyword evidence="2" id="KW-0732">Signal</keyword>
<dbReference type="AlphaFoldDB" id="A0A4R7NX44"/>
<dbReference type="Proteomes" id="UP000295380">
    <property type="component" value="Unassembled WGS sequence"/>
</dbReference>
<gene>
    <name evidence="3" type="ORF">C8E00_101492</name>
</gene>
<keyword evidence="4" id="KW-1185">Reference proteome</keyword>
<accession>A0A4R7NX44</accession>
<dbReference type="RefSeq" id="WP_133694087.1">
    <property type="nucleotide sequence ID" value="NZ_SOBR01000001.1"/>
</dbReference>
<evidence type="ECO:0008006" key="5">
    <source>
        <dbReference type="Google" id="ProtNLM"/>
    </source>
</evidence>
<evidence type="ECO:0000256" key="2">
    <source>
        <dbReference type="SAM" id="SignalP"/>
    </source>
</evidence>
<feature type="chain" id="PRO_5020661120" description="Phosphate-selective porin O/P" evidence="2">
    <location>
        <begin position="24"/>
        <end position="452"/>
    </location>
</feature>